<dbReference type="Pfam" id="PF01676">
    <property type="entry name" value="Metalloenzyme"/>
    <property type="match status" value="1"/>
</dbReference>
<dbReference type="HAMAP" id="MF_00740">
    <property type="entry name" value="Phosphopentomut"/>
    <property type="match status" value="1"/>
</dbReference>
<evidence type="ECO:0000313" key="8">
    <source>
        <dbReference type="EMBL" id="HIU27091.1"/>
    </source>
</evidence>
<comment type="caution">
    <text evidence="8">The sequence shown here is derived from an EMBL/GenBank/DDBJ whole genome shotgun (WGS) entry which is preliminary data.</text>
</comment>
<accession>A0A9D1I2C0</accession>
<dbReference type="PANTHER" id="PTHR21110:SF0">
    <property type="entry name" value="PHOSPHOPENTOMUTASE"/>
    <property type="match status" value="1"/>
</dbReference>
<evidence type="ECO:0000256" key="5">
    <source>
        <dbReference type="HAMAP-Rule" id="MF_00740"/>
    </source>
</evidence>
<keyword evidence="3 5" id="KW-0464">Manganese</keyword>
<dbReference type="EMBL" id="DVMO01000029">
    <property type="protein sequence ID" value="HIU27091.1"/>
    <property type="molecule type" value="Genomic_DNA"/>
</dbReference>
<evidence type="ECO:0000256" key="2">
    <source>
        <dbReference type="ARBA" id="ARBA00022723"/>
    </source>
</evidence>
<comment type="cofactor">
    <cofactor evidence="5">
        <name>Mn(2+)</name>
        <dbReference type="ChEBI" id="CHEBI:29035"/>
    </cofactor>
    <text evidence="5">Binds 2 manganese ions.</text>
</comment>
<keyword evidence="4 5" id="KW-0413">Isomerase</keyword>
<dbReference type="InterPro" id="IPR010045">
    <property type="entry name" value="DeoB"/>
</dbReference>
<dbReference type="CDD" id="cd16009">
    <property type="entry name" value="PPM"/>
    <property type="match status" value="1"/>
</dbReference>
<feature type="binding site" evidence="5">
    <location>
        <position position="329"/>
    </location>
    <ligand>
        <name>Mn(2+)</name>
        <dbReference type="ChEBI" id="CHEBI:29035"/>
        <label>1</label>
    </ligand>
</feature>
<dbReference type="SUPFAM" id="SSF53649">
    <property type="entry name" value="Alkaline phosphatase-like"/>
    <property type="match status" value="1"/>
</dbReference>
<evidence type="ECO:0000256" key="1">
    <source>
        <dbReference type="ARBA" id="ARBA00010373"/>
    </source>
</evidence>
<dbReference type="Gene3D" id="3.40.720.10">
    <property type="entry name" value="Alkaline Phosphatase, subunit A"/>
    <property type="match status" value="1"/>
</dbReference>
<dbReference type="GO" id="GO:0030145">
    <property type="term" value="F:manganese ion binding"/>
    <property type="evidence" value="ECO:0007669"/>
    <property type="project" value="UniProtKB-UniRule"/>
</dbReference>
<reference evidence="8" key="2">
    <citation type="journal article" date="2021" name="PeerJ">
        <title>Extensive microbial diversity within the chicken gut microbiome revealed by metagenomics and culture.</title>
        <authorList>
            <person name="Gilroy R."/>
            <person name="Ravi A."/>
            <person name="Getino M."/>
            <person name="Pursley I."/>
            <person name="Horton D.L."/>
            <person name="Alikhan N.F."/>
            <person name="Baker D."/>
            <person name="Gharbi K."/>
            <person name="Hall N."/>
            <person name="Watson M."/>
            <person name="Adriaenssens E.M."/>
            <person name="Foster-Nyarko E."/>
            <person name="Jarju S."/>
            <person name="Secka A."/>
            <person name="Antonio M."/>
            <person name="Oren A."/>
            <person name="Chaudhuri R.R."/>
            <person name="La Ragione R."/>
            <person name="Hildebrand F."/>
            <person name="Pallen M.J."/>
        </authorList>
    </citation>
    <scope>NUCLEOTIDE SEQUENCE</scope>
    <source>
        <strain evidence="8">11300</strain>
    </source>
</reference>
<keyword evidence="2 5" id="KW-0479">Metal-binding</keyword>
<dbReference type="InterPro" id="IPR024052">
    <property type="entry name" value="Phosphopentomutase_DeoB_cap_sf"/>
</dbReference>
<dbReference type="Gene3D" id="3.30.70.1250">
    <property type="entry name" value="Phosphopentomutase"/>
    <property type="match status" value="1"/>
</dbReference>
<name>A0A9D1I2C0_9FIRM</name>
<comment type="similarity">
    <text evidence="1 5">Belongs to the phosphopentomutase family.</text>
</comment>
<feature type="binding site" evidence="5">
    <location>
        <position position="287"/>
    </location>
    <ligand>
        <name>Mn(2+)</name>
        <dbReference type="ChEBI" id="CHEBI:29035"/>
        <label>2</label>
    </ligand>
</feature>
<comment type="pathway">
    <text evidence="5">Carbohydrate degradation; 2-deoxy-D-ribose 1-phosphate degradation; D-glyceraldehyde 3-phosphate and acetaldehyde from 2-deoxy-alpha-D-ribose 1-phosphate: step 1/2.</text>
</comment>
<dbReference type="AlphaFoldDB" id="A0A9D1I2C0"/>
<dbReference type="NCBIfam" id="TIGR01696">
    <property type="entry name" value="deoB"/>
    <property type="match status" value="1"/>
</dbReference>
<comment type="subcellular location">
    <subcellularLocation>
        <location evidence="5">Cytoplasm</location>
    </subcellularLocation>
</comment>
<dbReference type="GO" id="GO:0000287">
    <property type="term" value="F:magnesium ion binding"/>
    <property type="evidence" value="ECO:0007669"/>
    <property type="project" value="UniProtKB-UniRule"/>
</dbReference>
<dbReference type="NCBIfam" id="NF003766">
    <property type="entry name" value="PRK05362.1"/>
    <property type="match status" value="1"/>
</dbReference>
<dbReference type="GO" id="GO:0005829">
    <property type="term" value="C:cytosol"/>
    <property type="evidence" value="ECO:0007669"/>
    <property type="project" value="TreeGrafter"/>
</dbReference>
<dbReference type="EC" id="5.4.2.7" evidence="5 6"/>
<feature type="domain" description="Metalloenzyme" evidence="7">
    <location>
        <begin position="3"/>
        <end position="380"/>
    </location>
</feature>
<dbReference type="GO" id="GO:0008973">
    <property type="term" value="F:phosphopentomutase activity"/>
    <property type="evidence" value="ECO:0007669"/>
    <property type="project" value="UniProtKB-UniRule"/>
</dbReference>
<dbReference type="InterPro" id="IPR006124">
    <property type="entry name" value="Metalloenzyme"/>
</dbReference>
<feature type="binding site" evidence="5">
    <location>
        <position position="10"/>
    </location>
    <ligand>
        <name>Mn(2+)</name>
        <dbReference type="ChEBI" id="CHEBI:29035"/>
        <label>1</label>
    </ligand>
</feature>
<evidence type="ECO:0000259" key="7">
    <source>
        <dbReference type="Pfam" id="PF01676"/>
    </source>
</evidence>
<proteinExistence type="inferred from homology"/>
<feature type="binding site" evidence="5">
    <location>
        <position position="340"/>
    </location>
    <ligand>
        <name>Mn(2+)</name>
        <dbReference type="ChEBI" id="CHEBI:29035"/>
        <label>2</label>
    </ligand>
</feature>
<feature type="binding site" evidence="5">
    <location>
        <position position="328"/>
    </location>
    <ligand>
        <name>Mn(2+)</name>
        <dbReference type="ChEBI" id="CHEBI:29035"/>
        <label>1</label>
    </ligand>
</feature>
<dbReference type="GO" id="GO:0006018">
    <property type="term" value="P:2-deoxyribose 1-phosphate catabolic process"/>
    <property type="evidence" value="ECO:0007669"/>
    <property type="project" value="UniProtKB-UniRule"/>
</dbReference>
<evidence type="ECO:0000313" key="9">
    <source>
        <dbReference type="Proteomes" id="UP000824091"/>
    </source>
</evidence>
<evidence type="ECO:0000256" key="4">
    <source>
        <dbReference type="ARBA" id="ARBA00023235"/>
    </source>
</evidence>
<comment type="function">
    <text evidence="5">Isomerase that catalyzes the conversion of deoxy-ribose 1-phosphate (dRib-1-P) and ribose 1-phosphate (Rib-1-P) to deoxy-ribose 5-phosphate (dRib-5-P) and ribose 5-phosphate (Rib-5-P), respectively.</text>
</comment>
<organism evidence="8 9">
    <name type="scientific">Candidatus Fimisoma avicola</name>
    <dbReference type="NCBI Taxonomy" id="2840826"/>
    <lineage>
        <taxon>Bacteria</taxon>
        <taxon>Bacillati</taxon>
        <taxon>Bacillota</taxon>
        <taxon>Clostridia</taxon>
        <taxon>Eubacteriales</taxon>
        <taxon>Candidatus Fimisoma</taxon>
    </lineage>
</organism>
<dbReference type="PANTHER" id="PTHR21110">
    <property type="entry name" value="PHOSPHOPENTOMUTASE"/>
    <property type="match status" value="1"/>
</dbReference>
<feature type="binding site" evidence="5">
    <location>
        <position position="292"/>
    </location>
    <ligand>
        <name>Mn(2+)</name>
        <dbReference type="ChEBI" id="CHEBI:29035"/>
        <label>2</label>
    </ligand>
</feature>
<protein>
    <recommendedName>
        <fullName evidence="5 6">Phosphopentomutase</fullName>
        <ecNumber evidence="5 6">5.4.2.7</ecNumber>
    </recommendedName>
    <alternativeName>
        <fullName evidence="5">Phosphodeoxyribomutase</fullName>
    </alternativeName>
</protein>
<evidence type="ECO:0000256" key="3">
    <source>
        <dbReference type="ARBA" id="ARBA00023211"/>
    </source>
</evidence>
<keyword evidence="5" id="KW-0963">Cytoplasm</keyword>
<comment type="catalytic activity">
    <reaction evidence="5">
        <text>alpha-D-ribose 1-phosphate = D-ribose 5-phosphate</text>
        <dbReference type="Rhea" id="RHEA:18793"/>
        <dbReference type="ChEBI" id="CHEBI:57720"/>
        <dbReference type="ChEBI" id="CHEBI:78346"/>
        <dbReference type="EC" id="5.4.2.7"/>
    </reaction>
</comment>
<dbReference type="InterPro" id="IPR017850">
    <property type="entry name" value="Alkaline_phosphatase_core_sf"/>
</dbReference>
<evidence type="ECO:0000256" key="6">
    <source>
        <dbReference type="NCBIfam" id="TIGR01696"/>
    </source>
</evidence>
<dbReference type="PIRSF" id="PIRSF001491">
    <property type="entry name" value="Ppentomutase"/>
    <property type="match status" value="1"/>
</dbReference>
<dbReference type="GO" id="GO:0043094">
    <property type="term" value="P:metabolic compound salvage"/>
    <property type="evidence" value="ECO:0007669"/>
    <property type="project" value="UniProtKB-UniRule"/>
</dbReference>
<dbReference type="GO" id="GO:0009117">
    <property type="term" value="P:nucleotide metabolic process"/>
    <property type="evidence" value="ECO:0007669"/>
    <property type="project" value="UniProtKB-UniRule"/>
</dbReference>
<dbReference type="SUPFAM" id="SSF143856">
    <property type="entry name" value="DeoB insert domain-like"/>
    <property type="match status" value="1"/>
</dbReference>
<sequence length="394" mass="42716">MSKVILIVTDSMGVGALPDAAAYGDDGADTFGHIAAVMTKEKNKFDIPNLRRLGIGNIDGVSFNDLACPDPMGAYGKMGEISKGKDTITGHWEIAGIYTDTPFKTYPDGFPEKFIKAFETAIGTKVLGNYPASGTEIIEQLGPEHEATGRPIVYTSADSVFQIAANIDVIPLERLYEICEAARKLLVGDVACGRVIARPYVIQDGKRVRTSDRKDYAVSPPEETVLDKVSKAGKTVYAVGKIRDIFNGRGVTEAVHTDSNMDGVDKTIEAMKMDFDGFIFTNLVDFDSQYGHRRDPAGYGRCIEEFDSRIPELIGALDSEDILMICADHGNDPVHSGFDHTREYVPILIYGEKVKAGADLGIRKTFADVGATVADILGAEPTSIGDSFKEVILK</sequence>
<gene>
    <name evidence="5" type="primary">deoB</name>
    <name evidence="8" type="ORF">IAD16_01760</name>
</gene>
<reference evidence="8" key="1">
    <citation type="submission" date="2020-10" db="EMBL/GenBank/DDBJ databases">
        <authorList>
            <person name="Gilroy R."/>
        </authorList>
    </citation>
    <scope>NUCLEOTIDE SEQUENCE</scope>
    <source>
        <strain evidence="8">11300</strain>
    </source>
</reference>
<comment type="catalytic activity">
    <reaction evidence="5">
        <text>2-deoxy-alpha-D-ribose 1-phosphate = 2-deoxy-D-ribose 5-phosphate</text>
        <dbReference type="Rhea" id="RHEA:27658"/>
        <dbReference type="ChEBI" id="CHEBI:57259"/>
        <dbReference type="ChEBI" id="CHEBI:62877"/>
        <dbReference type="EC" id="5.4.2.7"/>
    </reaction>
</comment>
<dbReference type="Proteomes" id="UP000824091">
    <property type="component" value="Unassembled WGS sequence"/>
</dbReference>